<gene>
    <name evidence="6" type="ORF">Q0590_23660</name>
</gene>
<evidence type="ECO:0000313" key="6">
    <source>
        <dbReference type="EMBL" id="MDO1449294.1"/>
    </source>
</evidence>
<keyword evidence="2 4" id="KW-0378">Hydrolase</keyword>
<dbReference type="Pfam" id="PF00295">
    <property type="entry name" value="Glyco_hydro_28"/>
    <property type="match status" value="1"/>
</dbReference>
<evidence type="ECO:0000256" key="5">
    <source>
        <dbReference type="SAM" id="SignalP"/>
    </source>
</evidence>
<dbReference type="PANTHER" id="PTHR31339">
    <property type="entry name" value="PECTIN LYASE-RELATED"/>
    <property type="match status" value="1"/>
</dbReference>
<dbReference type="PANTHER" id="PTHR31339:SF9">
    <property type="entry name" value="PLASMIN AND FIBRONECTIN-BINDING PROTEIN A"/>
    <property type="match status" value="1"/>
</dbReference>
<name>A0ABT8RB21_9BACT</name>
<feature type="signal peptide" evidence="5">
    <location>
        <begin position="1"/>
        <end position="24"/>
    </location>
</feature>
<dbReference type="InterPro" id="IPR051801">
    <property type="entry name" value="GH28_Enzymes"/>
</dbReference>
<dbReference type="InterPro" id="IPR012334">
    <property type="entry name" value="Pectin_lyas_fold"/>
</dbReference>
<reference evidence="6" key="1">
    <citation type="submission" date="2023-07" db="EMBL/GenBank/DDBJ databases">
        <title>The genome sequence of Rhodocytophaga aerolata KACC 12507.</title>
        <authorList>
            <person name="Zhang X."/>
        </authorList>
    </citation>
    <scope>NUCLEOTIDE SEQUENCE</scope>
    <source>
        <strain evidence="6">KACC 12507</strain>
    </source>
</reference>
<protein>
    <submittedName>
        <fullName evidence="6">Glycosyl hydrolase family 28 protein</fullName>
    </submittedName>
</protein>
<sequence>MLTQTCRLALLLLIFITLNLTAFAQEVFPDGTPIPEWFRQHKPTDITKLGKHYRITDYYLSNDSTLIQTELIQSVIDKAHENGGGVVIIPKGTFLSGSLFFKQGTHLHLEEGGKLKGSDDISHFPLLMTRMEGQTVKYFAALMNADGLDGFTISGKGTIDGNGLRYWKSFWLRREFNPNTTNMDEMRPRLVYISNSKNVQLSGVKLINSPFWTTHLYKCENAKLLDLYIYSPKKPVKAPSTDAVDIDACKNVLIKNCYMSVNDDAVALKGGKGPRADKDSNNGANQNIIIEDCTYGFCHGALTLGSESIHNRNIILRRIKVNHAERLLWLKMRPDTPQTYEHVLVEDIEGHDIGNFIFIRPWTQFFDLKGEQVSGTSVARNITMRNIKLDCNNFFNVGIADKHSNTPGYKTKMLDFRFENIEVKAKNFLETDTSMIENFKLKNVVVNKKKLF</sequence>
<keyword evidence="7" id="KW-1185">Reference proteome</keyword>
<dbReference type="InterPro" id="IPR000743">
    <property type="entry name" value="Glyco_hydro_28"/>
</dbReference>
<evidence type="ECO:0000256" key="4">
    <source>
        <dbReference type="RuleBase" id="RU361169"/>
    </source>
</evidence>
<evidence type="ECO:0000256" key="1">
    <source>
        <dbReference type="ARBA" id="ARBA00008834"/>
    </source>
</evidence>
<evidence type="ECO:0000256" key="3">
    <source>
        <dbReference type="ARBA" id="ARBA00023295"/>
    </source>
</evidence>
<organism evidence="6 7">
    <name type="scientific">Rhodocytophaga aerolata</name>
    <dbReference type="NCBI Taxonomy" id="455078"/>
    <lineage>
        <taxon>Bacteria</taxon>
        <taxon>Pseudomonadati</taxon>
        <taxon>Bacteroidota</taxon>
        <taxon>Cytophagia</taxon>
        <taxon>Cytophagales</taxon>
        <taxon>Rhodocytophagaceae</taxon>
        <taxon>Rhodocytophaga</taxon>
    </lineage>
</organism>
<dbReference type="InterPro" id="IPR011050">
    <property type="entry name" value="Pectin_lyase_fold/virulence"/>
</dbReference>
<proteinExistence type="inferred from homology"/>
<comment type="caution">
    <text evidence="6">The sequence shown here is derived from an EMBL/GenBank/DDBJ whole genome shotgun (WGS) entry which is preliminary data.</text>
</comment>
<evidence type="ECO:0000256" key="2">
    <source>
        <dbReference type="ARBA" id="ARBA00022801"/>
    </source>
</evidence>
<dbReference type="Gene3D" id="2.160.20.10">
    <property type="entry name" value="Single-stranded right-handed beta-helix, Pectin lyase-like"/>
    <property type="match status" value="1"/>
</dbReference>
<feature type="chain" id="PRO_5046509439" evidence="5">
    <location>
        <begin position="25"/>
        <end position="452"/>
    </location>
</feature>
<dbReference type="Proteomes" id="UP001168528">
    <property type="component" value="Unassembled WGS sequence"/>
</dbReference>
<comment type="similarity">
    <text evidence="1 4">Belongs to the glycosyl hydrolase 28 family.</text>
</comment>
<dbReference type="SUPFAM" id="SSF51126">
    <property type="entry name" value="Pectin lyase-like"/>
    <property type="match status" value="1"/>
</dbReference>
<dbReference type="RefSeq" id="WP_302040095.1">
    <property type="nucleotide sequence ID" value="NZ_JAUKPO010000017.1"/>
</dbReference>
<dbReference type="GO" id="GO:0016787">
    <property type="term" value="F:hydrolase activity"/>
    <property type="evidence" value="ECO:0007669"/>
    <property type="project" value="UniProtKB-KW"/>
</dbReference>
<evidence type="ECO:0000313" key="7">
    <source>
        <dbReference type="Proteomes" id="UP001168528"/>
    </source>
</evidence>
<accession>A0ABT8RB21</accession>
<dbReference type="EMBL" id="JAUKPO010000017">
    <property type="protein sequence ID" value="MDO1449294.1"/>
    <property type="molecule type" value="Genomic_DNA"/>
</dbReference>
<keyword evidence="5" id="KW-0732">Signal</keyword>
<keyword evidence="3 4" id="KW-0326">Glycosidase</keyword>